<keyword evidence="2" id="KW-1185">Reference proteome</keyword>
<dbReference type="InterPro" id="IPR019587">
    <property type="entry name" value="Polyketide_cyclase/dehydratase"/>
</dbReference>
<dbReference type="AlphaFoldDB" id="A0A1E5XRW2"/>
<comment type="caution">
    <text evidence="1">The sequence shown here is derived from an EMBL/GenBank/DDBJ whole genome shotgun (WGS) entry which is preliminary data.</text>
</comment>
<proteinExistence type="predicted"/>
<organism evidence="1 2">
    <name type="scientific">Devosia insulae DS-56</name>
    <dbReference type="NCBI Taxonomy" id="1116389"/>
    <lineage>
        <taxon>Bacteria</taxon>
        <taxon>Pseudomonadati</taxon>
        <taxon>Pseudomonadota</taxon>
        <taxon>Alphaproteobacteria</taxon>
        <taxon>Hyphomicrobiales</taxon>
        <taxon>Devosiaceae</taxon>
        <taxon>Devosia</taxon>
    </lineage>
</organism>
<dbReference type="Pfam" id="PF10604">
    <property type="entry name" value="Polyketide_cyc2"/>
    <property type="match status" value="1"/>
</dbReference>
<sequence>MIMTTGDMVRLEHTEAWRFAQEGRLDPSAPVAASGSIAIARAPEAVWRLLRDVTNWPEIRADVQDVIALDGGAFTWSAGPIPVRSRFAMAEPGRMLTWCTLAAGLEAVHVYRFDAIGSTTRLTAAESMRGPLAEQAISSPQLETQIASWLEGIKVLAEPR</sequence>
<dbReference type="Gene3D" id="3.30.530.20">
    <property type="match status" value="1"/>
</dbReference>
<accession>A0A1E5XRW2</accession>
<evidence type="ECO:0008006" key="3">
    <source>
        <dbReference type="Google" id="ProtNLM"/>
    </source>
</evidence>
<dbReference type="OrthoDB" id="9784009at2"/>
<gene>
    <name evidence="1" type="ORF">VW23_016835</name>
</gene>
<dbReference type="SUPFAM" id="SSF55961">
    <property type="entry name" value="Bet v1-like"/>
    <property type="match status" value="1"/>
</dbReference>
<evidence type="ECO:0000313" key="1">
    <source>
        <dbReference type="EMBL" id="OEO31347.1"/>
    </source>
</evidence>
<dbReference type="EMBL" id="LAJE02000161">
    <property type="protein sequence ID" value="OEO31347.1"/>
    <property type="molecule type" value="Genomic_DNA"/>
</dbReference>
<dbReference type="Proteomes" id="UP000095463">
    <property type="component" value="Unassembled WGS sequence"/>
</dbReference>
<reference evidence="1 2" key="1">
    <citation type="journal article" date="2015" name="Genome Announc.">
        <title>Genome Assemblies of Three Soil-Associated Devosia species: D. insulae, D. limi, and D. soli.</title>
        <authorList>
            <person name="Hassan Y.I."/>
            <person name="Lepp D."/>
            <person name="Zhou T."/>
        </authorList>
    </citation>
    <scope>NUCLEOTIDE SEQUENCE [LARGE SCALE GENOMIC DNA]</scope>
    <source>
        <strain evidence="1 2">DS-56</strain>
    </source>
</reference>
<dbReference type="InterPro" id="IPR023393">
    <property type="entry name" value="START-like_dom_sf"/>
</dbReference>
<evidence type="ECO:0000313" key="2">
    <source>
        <dbReference type="Proteomes" id="UP000095463"/>
    </source>
</evidence>
<name>A0A1E5XRW2_9HYPH</name>
<protein>
    <recommendedName>
        <fullName evidence="3">Polyketide cyclase</fullName>
    </recommendedName>
</protein>